<dbReference type="PANTHER" id="PTHR43649:SF12">
    <property type="entry name" value="DIACETYLCHITOBIOSE BINDING PROTEIN DASA"/>
    <property type="match status" value="1"/>
</dbReference>
<dbReference type="Gene3D" id="3.40.190.10">
    <property type="entry name" value="Periplasmic binding protein-like II"/>
    <property type="match status" value="2"/>
</dbReference>
<dbReference type="InterPro" id="IPR006059">
    <property type="entry name" value="SBP"/>
</dbReference>
<keyword evidence="1" id="KW-0732">Signal</keyword>
<dbReference type="InterPro" id="IPR050490">
    <property type="entry name" value="Bact_solute-bd_prot1"/>
</dbReference>
<name>A0ABP3GH59_9BACI</name>
<protein>
    <recommendedName>
        <fullName evidence="4">Sugar ABC transporter substrate-binding protein</fullName>
    </recommendedName>
</protein>
<dbReference type="PANTHER" id="PTHR43649">
    <property type="entry name" value="ARABINOSE-BINDING PROTEIN-RELATED"/>
    <property type="match status" value="1"/>
</dbReference>
<sequence length="449" mass="50119">MKFKWTKLLWTFLLICFIGILAACSSDGDSDSSDPGDQTDGKISGKLEIQYFVGGYGDDWWKTVIADFKEKYPDVEIVEHAGPNINEEMKTRWISNNPPDVVYIDGNGSNETQMIKDGQLMDLSDWASGITLENGTSLLDSFISPAEEFEDGSIYSLPLVFDTWGVWYDAAWFEENGWEPPTDYDSWMDSMEQIQQDTGISPFITTGQYAQYFQRGVLYPAFAAAGGEELLNDLSNGVVEAWEGEEVLNVMKKVEGMVAAGYVDEGFAARSHTQTQMNVLLHESAYIPVGFWLPKEMQNDTPEGFVYGFVPTPMNDPGEPMALVPDIRPVAIAKEANNPEAAKAFLEFIFTEKYAQKFAESTGAIMNLTGVDLSSNDNVPEFLKGINDMINNPGAIEIHDRNTPEGKEQEIAIEITNEIKLQIVEILMGRITAEEFVDIMTKKAQDLRK</sequence>
<accession>A0ABP3GH59</accession>
<dbReference type="SUPFAM" id="SSF53850">
    <property type="entry name" value="Periplasmic binding protein-like II"/>
    <property type="match status" value="1"/>
</dbReference>
<evidence type="ECO:0000256" key="1">
    <source>
        <dbReference type="SAM" id="SignalP"/>
    </source>
</evidence>
<dbReference type="Proteomes" id="UP001500782">
    <property type="component" value="Unassembled WGS sequence"/>
</dbReference>
<dbReference type="EMBL" id="BAAADJ010000063">
    <property type="protein sequence ID" value="GAA0345455.1"/>
    <property type="molecule type" value="Genomic_DNA"/>
</dbReference>
<evidence type="ECO:0008006" key="4">
    <source>
        <dbReference type="Google" id="ProtNLM"/>
    </source>
</evidence>
<feature type="chain" id="PRO_5046964605" description="Sugar ABC transporter substrate-binding protein" evidence="1">
    <location>
        <begin position="23"/>
        <end position="449"/>
    </location>
</feature>
<keyword evidence="3" id="KW-1185">Reference proteome</keyword>
<evidence type="ECO:0000313" key="3">
    <source>
        <dbReference type="Proteomes" id="UP001500782"/>
    </source>
</evidence>
<dbReference type="PROSITE" id="PS51257">
    <property type="entry name" value="PROKAR_LIPOPROTEIN"/>
    <property type="match status" value="1"/>
</dbReference>
<proteinExistence type="predicted"/>
<dbReference type="Pfam" id="PF01547">
    <property type="entry name" value="SBP_bac_1"/>
    <property type="match status" value="1"/>
</dbReference>
<gene>
    <name evidence="2" type="ORF">GCM10008967_39860</name>
</gene>
<comment type="caution">
    <text evidence="2">The sequence shown here is derived from an EMBL/GenBank/DDBJ whole genome shotgun (WGS) entry which is preliminary data.</text>
</comment>
<organism evidence="2 3">
    <name type="scientific">Bacillus carboniphilus</name>
    <dbReference type="NCBI Taxonomy" id="86663"/>
    <lineage>
        <taxon>Bacteria</taxon>
        <taxon>Bacillati</taxon>
        <taxon>Bacillota</taxon>
        <taxon>Bacilli</taxon>
        <taxon>Bacillales</taxon>
        <taxon>Bacillaceae</taxon>
        <taxon>Bacillus</taxon>
    </lineage>
</organism>
<feature type="signal peptide" evidence="1">
    <location>
        <begin position="1"/>
        <end position="22"/>
    </location>
</feature>
<dbReference type="RefSeq" id="WP_343803249.1">
    <property type="nucleotide sequence ID" value="NZ_BAAADJ010000063.1"/>
</dbReference>
<evidence type="ECO:0000313" key="2">
    <source>
        <dbReference type="EMBL" id="GAA0345455.1"/>
    </source>
</evidence>
<reference evidence="3" key="1">
    <citation type="journal article" date="2019" name="Int. J. Syst. Evol. Microbiol.">
        <title>The Global Catalogue of Microorganisms (GCM) 10K type strain sequencing project: providing services to taxonomists for standard genome sequencing and annotation.</title>
        <authorList>
            <consortium name="The Broad Institute Genomics Platform"/>
            <consortium name="The Broad Institute Genome Sequencing Center for Infectious Disease"/>
            <person name="Wu L."/>
            <person name="Ma J."/>
        </authorList>
    </citation>
    <scope>NUCLEOTIDE SEQUENCE [LARGE SCALE GENOMIC DNA]</scope>
    <source>
        <strain evidence="3">JCM 9731</strain>
    </source>
</reference>